<dbReference type="InterPro" id="IPR036388">
    <property type="entry name" value="WH-like_DNA-bd_sf"/>
</dbReference>
<dbReference type="SUPFAM" id="SSF46894">
    <property type="entry name" value="C-terminal effector domain of the bipartite response regulators"/>
    <property type="match status" value="1"/>
</dbReference>
<dbReference type="PROSITE" id="PS50043">
    <property type="entry name" value="HTH_LUXR_2"/>
    <property type="match status" value="1"/>
</dbReference>
<keyword evidence="3" id="KW-0804">Transcription</keyword>
<accession>A0A0F9P5S7</accession>
<dbReference type="EMBL" id="LAZR01006916">
    <property type="protein sequence ID" value="KKM88767.1"/>
    <property type="molecule type" value="Genomic_DNA"/>
</dbReference>
<dbReference type="SMART" id="SM00421">
    <property type="entry name" value="HTH_LUXR"/>
    <property type="match status" value="1"/>
</dbReference>
<evidence type="ECO:0000259" key="4">
    <source>
        <dbReference type="PROSITE" id="PS50043"/>
    </source>
</evidence>
<dbReference type="PANTHER" id="PTHR44688:SF16">
    <property type="entry name" value="DNA-BINDING TRANSCRIPTIONAL ACTIVATOR DEVR_DOSR"/>
    <property type="match status" value="1"/>
</dbReference>
<comment type="caution">
    <text evidence="5">The sequence shown here is derived from an EMBL/GenBank/DDBJ whole genome shotgun (WGS) entry which is preliminary data.</text>
</comment>
<dbReference type="GO" id="GO:0003677">
    <property type="term" value="F:DNA binding"/>
    <property type="evidence" value="ECO:0007669"/>
    <property type="project" value="UniProtKB-KW"/>
</dbReference>
<dbReference type="Pfam" id="PF00196">
    <property type="entry name" value="GerE"/>
    <property type="match status" value="1"/>
</dbReference>
<dbReference type="Gene3D" id="1.10.10.10">
    <property type="entry name" value="Winged helix-like DNA-binding domain superfamily/Winged helix DNA-binding domain"/>
    <property type="match status" value="1"/>
</dbReference>
<proteinExistence type="predicted"/>
<evidence type="ECO:0000256" key="2">
    <source>
        <dbReference type="ARBA" id="ARBA00023125"/>
    </source>
</evidence>
<gene>
    <name evidence="5" type="ORF">LCGC14_1255420</name>
</gene>
<evidence type="ECO:0000256" key="1">
    <source>
        <dbReference type="ARBA" id="ARBA00023015"/>
    </source>
</evidence>
<protein>
    <recommendedName>
        <fullName evidence="4">HTH luxR-type domain-containing protein</fullName>
    </recommendedName>
</protein>
<evidence type="ECO:0000256" key="3">
    <source>
        <dbReference type="ARBA" id="ARBA00023163"/>
    </source>
</evidence>
<evidence type="ECO:0000313" key="5">
    <source>
        <dbReference type="EMBL" id="KKM88767.1"/>
    </source>
</evidence>
<dbReference type="PANTHER" id="PTHR44688">
    <property type="entry name" value="DNA-BINDING TRANSCRIPTIONAL ACTIVATOR DEVR_DOSR"/>
    <property type="match status" value="1"/>
</dbReference>
<keyword evidence="2" id="KW-0238">DNA-binding</keyword>
<dbReference type="GO" id="GO:0006355">
    <property type="term" value="P:regulation of DNA-templated transcription"/>
    <property type="evidence" value="ECO:0007669"/>
    <property type="project" value="InterPro"/>
</dbReference>
<dbReference type="InterPro" id="IPR000792">
    <property type="entry name" value="Tscrpt_reg_LuxR_C"/>
</dbReference>
<dbReference type="InterPro" id="IPR016032">
    <property type="entry name" value="Sig_transdc_resp-reg_C-effctor"/>
</dbReference>
<dbReference type="CDD" id="cd06170">
    <property type="entry name" value="LuxR_C_like"/>
    <property type="match status" value="1"/>
</dbReference>
<sequence>MNIDSLLLAPFQAVRRDLERIKTTVDDILDPLLELPLLLDNPGHNPGLPVEENLLTPAQHEVLRLARLGLSNREIAGELGIDPGTVRNHFRDIRRQVGVPTREAAVAAFGKPTEITERVGFRELWAPVVTAAPLERRAAGLLALVDELERHPSLETVGRLEAELLDLAAEIARAIPLTAGPERDRLTDLHEALSRAVRDTDLAREQVEVMERETLPRRIETARRGVSSAVRMLRGDLLAPAGLQRISVVTGKVSIGSRFIGRCRVDEGECLTHGYSVSATVPCPWSELSDDEWQAVWELAEAAFPDGQDNPGGHDNPEIDSWWPGTMAEVERAVSNYAVALRGAAARYARSAREAAARYSASAEKAIQGYRQHTLAEFYKGQARRPQLATSPV</sequence>
<keyword evidence="1" id="KW-0805">Transcription regulation</keyword>
<reference evidence="5" key="1">
    <citation type="journal article" date="2015" name="Nature">
        <title>Complex archaea that bridge the gap between prokaryotes and eukaryotes.</title>
        <authorList>
            <person name="Spang A."/>
            <person name="Saw J.H."/>
            <person name="Jorgensen S.L."/>
            <person name="Zaremba-Niedzwiedzka K."/>
            <person name="Martijn J."/>
            <person name="Lind A.E."/>
            <person name="van Eijk R."/>
            <person name="Schleper C."/>
            <person name="Guy L."/>
            <person name="Ettema T.J."/>
        </authorList>
    </citation>
    <scope>NUCLEOTIDE SEQUENCE</scope>
</reference>
<dbReference type="PRINTS" id="PR00038">
    <property type="entry name" value="HTHLUXR"/>
</dbReference>
<organism evidence="5">
    <name type="scientific">marine sediment metagenome</name>
    <dbReference type="NCBI Taxonomy" id="412755"/>
    <lineage>
        <taxon>unclassified sequences</taxon>
        <taxon>metagenomes</taxon>
        <taxon>ecological metagenomes</taxon>
    </lineage>
</organism>
<name>A0A0F9P5S7_9ZZZZ</name>
<dbReference type="AlphaFoldDB" id="A0A0F9P5S7"/>
<feature type="domain" description="HTH luxR-type" evidence="4">
    <location>
        <begin position="48"/>
        <end position="113"/>
    </location>
</feature>